<gene>
    <name evidence="2" type="ordered locus">Gura_3650</name>
</gene>
<dbReference type="OrthoDB" id="5398345at2"/>
<proteinExistence type="predicted"/>
<dbReference type="Proteomes" id="UP000006695">
    <property type="component" value="Chromosome"/>
</dbReference>
<evidence type="ECO:0000313" key="3">
    <source>
        <dbReference type="Proteomes" id="UP000006695"/>
    </source>
</evidence>
<protein>
    <submittedName>
        <fullName evidence="2">Uncharacterized protein</fullName>
    </submittedName>
</protein>
<name>A5G7N5_GEOUR</name>
<sequence length="81" mass="8764">MKTLTTLFITITLWLVAIPQAFAASTTRVYSSGILVLAFLGFCALIVVVQLIPAIITLWGIVKELVAGKDKEKEAKAEISN</sequence>
<dbReference type="AlphaFoldDB" id="A5G7N5"/>
<evidence type="ECO:0000313" key="2">
    <source>
        <dbReference type="EMBL" id="ABQ27803.1"/>
    </source>
</evidence>
<evidence type="ECO:0000256" key="1">
    <source>
        <dbReference type="SAM" id="Phobius"/>
    </source>
</evidence>
<organism evidence="2 3">
    <name type="scientific">Geotalea uraniireducens (strain Rf4)</name>
    <name type="common">Geobacter uraniireducens</name>
    <dbReference type="NCBI Taxonomy" id="351605"/>
    <lineage>
        <taxon>Bacteria</taxon>
        <taxon>Pseudomonadati</taxon>
        <taxon>Thermodesulfobacteriota</taxon>
        <taxon>Desulfuromonadia</taxon>
        <taxon>Geobacterales</taxon>
        <taxon>Geobacteraceae</taxon>
        <taxon>Geotalea</taxon>
    </lineage>
</organism>
<feature type="transmembrane region" description="Helical" evidence="1">
    <location>
        <begin position="33"/>
        <end position="62"/>
    </location>
</feature>
<dbReference type="STRING" id="351605.Gura_3650"/>
<dbReference type="KEGG" id="gur:Gura_3650"/>
<reference evidence="2 3" key="1">
    <citation type="submission" date="2007-05" db="EMBL/GenBank/DDBJ databases">
        <title>Complete sequence of Geobacter uraniireducens Rf4.</title>
        <authorList>
            <consortium name="US DOE Joint Genome Institute"/>
            <person name="Copeland A."/>
            <person name="Lucas S."/>
            <person name="Lapidus A."/>
            <person name="Barry K."/>
            <person name="Detter J.C."/>
            <person name="Glavina del Rio T."/>
            <person name="Hammon N."/>
            <person name="Israni S."/>
            <person name="Dalin E."/>
            <person name="Tice H."/>
            <person name="Pitluck S."/>
            <person name="Chertkov O."/>
            <person name="Brettin T."/>
            <person name="Bruce D."/>
            <person name="Han C."/>
            <person name="Schmutz J."/>
            <person name="Larimer F."/>
            <person name="Land M."/>
            <person name="Hauser L."/>
            <person name="Kyrpides N."/>
            <person name="Mikhailova N."/>
            <person name="Shelobolina E."/>
            <person name="Aklujkar M."/>
            <person name="Lovley D."/>
            <person name="Richardson P."/>
        </authorList>
    </citation>
    <scope>NUCLEOTIDE SEQUENCE [LARGE SCALE GENOMIC DNA]</scope>
    <source>
        <strain evidence="2 3">Rf4</strain>
    </source>
</reference>
<dbReference type="EMBL" id="CP000698">
    <property type="protein sequence ID" value="ABQ27803.1"/>
    <property type="molecule type" value="Genomic_DNA"/>
</dbReference>
<dbReference type="RefSeq" id="WP_011940457.1">
    <property type="nucleotide sequence ID" value="NC_009483.1"/>
</dbReference>
<dbReference type="HOGENOM" id="CLU_189842_1_0_7"/>
<keyword evidence="1" id="KW-0472">Membrane</keyword>
<keyword evidence="1" id="KW-0812">Transmembrane</keyword>
<accession>A5G7N5</accession>
<keyword evidence="3" id="KW-1185">Reference proteome</keyword>
<keyword evidence="1" id="KW-1133">Transmembrane helix</keyword>